<dbReference type="AlphaFoldDB" id="U1X862"/>
<dbReference type="EMBL" id="AWSJ01000049">
    <property type="protein sequence ID" value="ERI11155.1"/>
    <property type="molecule type" value="Genomic_DNA"/>
</dbReference>
<evidence type="ECO:0000313" key="2">
    <source>
        <dbReference type="Proteomes" id="UP000016511"/>
    </source>
</evidence>
<dbReference type="HOGENOM" id="CLU_3164011_0_0_9"/>
<comment type="caution">
    <text evidence="1">The sequence shown here is derived from an EMBL/GenBank/DDBJ whole genome shotgun (WGS) entry which is preliminary data.</text>
</comment>
<proteinExistence type="predicted"/>
<accession>U1X862</accession>
<sequence>MNPFFSLFSLYSMNVSFRCRMCAMCQEVVAGKGERKISRQLPSSKKS</sequence>
<organism evidence="1 2">
    <name type="scientific">Aneurinibacillus aneurinilyticus ATCC 12856</name>
    <dbReference type="NCBI Taxonomy" id="649747"/>
    <lineage>
        <taxon>Bacteria</taxon>
        <taxon>Bacillati</taxon>
        <taxon>Bacillota</taxon>
        <taxon>Bacilli</taxon>
        <taxon>Bacillales</taxon>
        <taxon>Paenibacillaceae</taxon>
        <taxon>Aneurinibacillus group</taxon>
        <taxon>Aneurinibacillus</taxon>
    </lineage>
</organism>
<evidence type="ECO:0000313" key="1">
    <source>
        <dbReference type="EMBL" id="ERI11155.1"/>
    </source>
</evidence>
<protein>
    <submittedName>
        <fullName evidence="1">Uncharacterized protein</fullName>
    </submittedName>
</protein>
<reference evidence="1 2" key="1">
    <citation type="submission" date="2013-08" db="EMBL/GenBank/DDBJ databases">
        <authorList>
            <person name="Weinstock G."/>
            <person name="Sodergren E."/>
            <person name="Wylie T."/>
            <person name="Fulton L."/>
            <person name="Fulton R."/>
            <person name="Fronick C."/>
            <person name="O'Laughlin M."/>
            <person name="Godfrey J."/>
            <person name="Miner T."/>
            <person name="Herter B."/>
            <person name="Appelbaum E."/>
            <person name="Cordes M."/>
            <person name="Lek S."/>
            <person name="Wollam A."/>
            <person name="Pepin K.H."/>
            <person name="Palsikar V.B."/>
            <person name="Mitreva M."/>
            <person name="Wilson R.K."/>
        </authorList>
    </citation>
    <scope>NUCLEOTIDE SEQUENCE [LARGE SCALE GENOMIC DNA]</scope>
    <source>
        <strain evidence="1 2">ATCC 12856</strain>
    </source>
</reference>
<dbReference type="Proteomes" id="UP000016511">
    <property type="component" value="Unassembled WGS sequence"/>
</dbReference>
<name>U1X862_ANEAE</name>
<gene>
    <name evidence="1" type="ORF">HMPREF0083_00713</name>
</gene>
<keyword evidence="2" id="KW-1185">Reference proteome</keyword>